<dbReference type="RefSeq" id="XP_025473290.1">
    <property type="nucleotide sequence ID" value="XM_025610550.1"/>
</dbReference>
<name>A0A317XDB9_9EURO</name>
<dbReference type="AlphaFoldDB" id="A0A317XDB9"/>
<dbReference type="GeneID" id="37112693"/>
<evidence type="ECO:0000313" key="2">
    <source>
        <dbReference type="EMBL" id="PWY96529.1"/>
    </source>
</evidence>
<evidence type="ECO:0000256" key="1">
    <source>
        <dbReference type="SAM" id="SignalP"/>
    </source>
</evidence>
<keyword evidence="3" id="KW-1185">Reference proteome</keyword>
<organism evidence="2 3">
    <name type="scientific">Aspergillus sclerotioniger CBS 115572</name>
    <dbReference type="NCBI Taxonomy" id="1450535"/>
    <lineage>
        <taxon>Eukaryota</taxon>
        <taxon>Fungi</taxon>
        <taxon>Dikarya</taxon>
        <taxon>Ascomycota</taxon>
        <taxon>Pezizomycotina</taxon>
        <taxon>Eurotiomycetes</taxon>
        <taxon>Eurotiomycetidae</taxon>
        <taxon>Eurotiales</taxon>
        <taxon>Aspergillaceae</taxon>
        <taxon>Aspergillus</taxon>
        <taxon>Aspergillus subgen. Circumdati</taxon>
    </lineage>
</organism>
<proteinExistence type="predicted"/>
<dbReference type="EMBL" id="MSFK01000001">
    <property type="protein sequence ID" value="PWY96529.1"/>
    <property type="molecule type" value="Genomic_DNA"/>
</dbReference>
<dbReference type="Proteomes" id="UP000246702">
    <property type="component" value="Unassembled WGS sequence"/>
</dbReference>
<comment type="caution">
    <text evidence="2">The sequence shown here is derived from an EMBL/GenBank/DDBJ whole genome shotgun (WGS) entry which is preliminary data.</text>
</comment>
<evidence type="ECO:0000313" key="3">
    <source>
        <dbReference type="Proteomes" id="UP000246702"/>
    </source>
</evidence>
<feature type="chain" id="PRO_5016415115" description="Endo-1,3(4)-beta-glucanase 1 carbohydrate binding domain-containing protein" evidence="1">
    <location>
        <begin position="26"/>
        <end position="126"/>
    </location>
</feature>
<feature type="signal peptide" evidence="1">
    <location>
        <begin position="1"/>
        <end position="25"/>
    </location>
</feature>
<sequence>MQLKAGRFGLVKLLSPLLFSQQAISQVSLTYDTSCTFGCQDVPYEGDCVTANCGDNVIGGASIGDASCDFYYGWWCSEGTFDVSIGPETCYNIPSFGGPYPIAEFSVKCYPAEYSGPRRPNELRKQ</sequence>
<evidence type="ECO:0008006" key="4">
    <source>
        <dbReference type="Google" id="ProtNLM"/>
    </source>
</evidence>
<keyword evidence="1" id="KW-0732">Signal</keyword>
<protein>
    <recommendedName>
        <fullName evidence="4">Endo-1,3(4)-beta-glucanase 1 carbohydrate binding domain-containing protein</fullName>
    </recommendedName>
</protein>
<gene>
    <name evidence="2" type="ORF">BO94DRAFT_529906</name>
</gene>
<accession>A0A317XDB9</accession>
<reference evidence="2 3" key="1">
    <citation type="submission" date="2016-12" db="EMBL/GenBank/DDBJ databases">
        <title>The genomes of Aspergillus section Nigri reveals drivers in fungal speciation.</title>
        <authorList>
            <consortium name="DOE Joint Genome Institute"/>
            <person name="Vesth T.C."/>
            <person name="Nybo J."/>
            <person name="Theobald S."/>
            <person name="Brandl J."/>
            <person name="Frisvad J.C."/>
            <person name="Nielsen K.F."/>
            <person name="Lyhne E.K."/>
            <person name="Kogle M.E."/>
            <person name="Kuo A."/>
            <person name="Riley R."/>
            <person name="Clum A."/>
            <person name="Nolan M."/>
            <person name="Lipzen A."/>
            <person name="Salamov A."/>
            <person name="Henrissat B."/>
            <person name="Wiebenga A."/>
            <person name="De Vries R.P."/>
            <person name="Grigoriev I.V."/>
            <person name="Mortensen U.H."/>
            <person name="Andersen M.R."/>
            <person name="Baker S.E."/>
        </authorList>
    </citation>
    <scope>NUCLEOTIDE SEQUENCE [LARGE SCALE GENOMIC DNA]</scope>
    <source>
        <strain evidence="2 3">CBS 115572</strain>
    </source>
</reference>